<dbReference type="AlphaFoldDB" id="A0AAE0RFI1"/>
<feature type="signal peptide" evidence="3">
    <location>
        <begin position="1"/>
        <end position="19"/>
    </location>
</feature>
<dbReference type="Proteomes" id="UP001274896">
    <property type="component" value="Unassembled WGS sequence"/>
</dbReference>
<keyword evidence="3" id="KW-0732">Signal</keyword>
<feature type="region of interest" description="Disordered" evidence="2">
    <location>
        <begin position="269"/>
        <end position="310"/>
    </location>
</feature>
<dbReference type="InterPro" id="IPR011009">
    <property type="entry name" value="Kinase-like_dom_sf"/>
</dbReference>
<feature type="compositionally biased region" description="Basic and acidic residues" evidence="2">
    <location>
        <begin position="437"/>
        <end position="446"/>
    </location>
</feature>
<feature type="region of interest" description="Disordered" evidence="2">
    <location>
        <begin position="357"/>
        <end position="399"/>
    </location>
</feature>
<dbReference type="InterPro" id="IPR051681">
    <property type="entry name" value="Ser/Thr_Kinases-Pseudokinases"/>
</dbReference>
<feature type="domain" description="Serine-threonine/tyrosine-protein kinase catalytic" evidence="4">
    <location>
        <begin position="9"/>
        <end position="77"/>
    </location>
</feature>
<feature type="compositionally biased region" description="Basic and acidic residues" evidence="2">
    <location>
        <begin position="279"/>
        <end position="291"/>
    </location>
</feature>
<evidence type="ECO:0000313" key="5">
    <source>
        <dbReference type="EMBL" id="KAK3554024.1"/>
    </source>
</evidence>
<proteinExistence type="predicted"/>
<evidence type="ECO:0000256" key="3">
    <source>
        <dbReference type="SAM" id="SignalP"/>
    </source>
</evidence>
<name>A0AAE0RFI1_9TELE</name>
<sequence length="695" mass="77556">MSSMHLLIYGVLLWELLTGEVPYRGIDGLAVAYGVAVNKLTLPIPSTCPEPFAKLMEECWEQDPHIRPMFATILEQLTAIEEAVMATMPQDSFHSMQEDWRVEIQEMFDELRTKEKELRSREEELMRAALQQKSHEELLKRREQQLAEREINVLERELNILIFQLNKDKPNVKKRKGKFKRSRLKLKDGNRISLPSDFQHKITVQASPSMEKRRSLNSTSSSPPSSPTLIPRLRAIQLTLDESNRTWGRSTIYKPEEFEDAKKGIKKKVRTWGPSSIQTKERGNSAERVRPLSDGNNPWSTTPLKSQKSVPLAALFAEQGTAKDETNSLDGSDSKPKQLKFPNQVYIDLPLWKDEQSEVPGVSVGGGAESQEEPTTSTSSTSTTPQHTPTNSLKRAGGRRRTDAVLYSCASLLAAVALGLDLRDAHKATPTDEVEPREDKKKREGLFQRATRFRRSSSPRRDDNLLAMSSILECNSTKCLLHSDSEGPEHSPVTEAPLTGSGFYKISQSSKNVSRTDILCPPVVPEHGTNSGSRLRRKKSSSAVCQNLGSVLHFKYLFNSVWGFFPAAGTNCSTSNAAAEVPVAASLQKKKPDREGSQEKQSASDSRPRPLSLRAKPHCWGLLRSRNKSYSLGHCSGEKSAQSLGIVLSPEVQMGCSLLDVDTEGQKRDCTVPLCRIQSTPSRPSVFELEKEFFS</sequence>
<keyword evidence="1" id="KW-0175">Coiled coil</keyword>
<gene>
    <name evidence="5" type="ORF">QTP70_019139</name>
</gene>
<evidence type="ECO:0000259" key="4">
    <source>
        <dbReference type="Pfam" id="PF07714"/>
    </source>
</evidence>
<protein>
    <recommendedName>
        <fullName evidence="4">Serine-threonine/tyrosine-protein kinase catalytic domain-containing protein</fullName>
    </recommendedName>
</protein>
<feature type="region of interest" description="Disordered" evidence="2">
    <location>
        <begin position="585"/>
        <end position="613"/>
    </location>
</feature>
<keyword evidence="6" id="KW-1185">Reference proteome</keyword>
<comment type="caution">
    <text evidence="5">The sequence shown here is derived from an EMBL/GenBank/DDBJ whole genome shotgun (WGS) entry which is preliminary data.</text>
</comment>
<feature type="compositionally biased region" description="Polar residues" evidence="2">
    <location>
        <begin position="294"/>
        <end position="309"/>
    </location>
</feature>
<dbReference type="GO" id="GO:0004706">
    <property type="term" value="F:JUN kinase kinase kinase activity"/>
    <property type="evidence" value="ECO:0007669"/>
    <property type="project" value="TreeGrafter"/>
</dbReference>
<evidence type="ECO:0000313" key="6">
    <source>
        <dbReference type="Proteomes" id="UP001274896"/>
    </source>
</evidence>
<feature type="compositionally biased region" description="Basic and acidic residues" evidence="2">
    <location>
        <begin position="321"/>
        <end position="336"/>
    </location>
</feature>
<feature type="coiled-coil region" evidence="1">
    <location>
        <begin position="97"/>
        <end position="131"/>
    </location>
</feature>
<evidence type="ECO:0000256" key="1">
    <source>
        <dbReference type="SAM" id="Coils"/>
    </source>
</evidence>
<feature type="chain" id="PRO_5042186354" description="Serine-threonine/tyrosine-protein kinase catalytic domain-containing protein" evidence="3">
    <location>
        <begin position="20"/>
        <end position="695"/>
    </location>
</feature>
<reference evidence="5" key="1">
    <citation type="submission" date="2023-06" db="EMBL/GenBank/DDBJ databases">
        <title>Male Hemibagrus guttatus genome.</title>
        <authorList>
            <person name="Bian C."/>
        </authorList>
    </citation>
    <scope>NUCLEOTIDE SEQUENCE</scope>
    <source>
        <strain evidence="5">Male_cb2023</strain>
        <tissue evidence="5">Muscle</tissue>
    </source>
</reference>
<feature type="region of interest" description="Disordered" evidence="2">
    <location>
        <begin position="196"/>
        <end position="230"/>
    </location>
</feature>
<feature type="region of interest" description="Disordered" evidence="2">
    <location>
        <begin position="321"/>
        <end position="340"/>
    </location>
</feature>
<dbReference type="PANTHER" id="PTHR44329:SF30">
    <property type="entry name" value="MITOGEN-ACTIVATED PROTEIN KINASE KINASE KINASE 21"/>
    <property type="match status" value="1"/>
</dbReference>
<accession>A0AAE0RFI1</accession>
<evidence type="ECO:0000256" key="2">
    <source>
        <dbReference type="SAM" id="MobiDB-lite"/>
    </source>
</evidence>
<feature type="region of interest" description="Disordered" evidence="2">
    <location>
        <begin position="517"/>
        <end position="539"/>
    </location>
</feature>
<feature type="compositionally biased region" description="Low complexity" evidence="2">
    <location>
        <begin position="216"/>
        <end position="230"/>
    </location>
</feature>
<feature type="compositionally biased region" description="Low complexity" evidence="2">
    <location>
        <begin position="373"/>
        <end position="390"/>
    </location>
</feature>
<feature type="region of interest" description="Disordered" evidence="2">
    <location>
        <begin position="428"/>
        <end position="462"/>
    </location>
</feature>
<dbReference type="Pfam" id="PF07714">
    <property type="entry name" value="PK_Tyr_Ser-Thr"/>
    <property type="match status" value="1"/>
</dbReference>
<dbReference type="Gene3D" id="1.10.510.10">
    <property type="entry name" value="Transferase(Phosphotransferase) domain 1"/>
    <property type="match status" value="1"/>
</dbReference>
<dbReference type="InterPro" id="IPR001245">
    <property type="entry name" value="Ser-Thr/Tyr_kinase_cat_dom"/>
</dbReference>
<dbReference type="SUPFAM" id="SSF56112">
    <property type="entry name" value="Protein kinase-like (PK-like)"/>
    <property type="match status" value="1"/>
</dbReference>
<organism evidence="5 6">
    <name type="scientific">Hemibagrus guttatus</name>
    <dbReference type="NCBI Taxonomy" id="175788"/>
    <lineage>
        <taxon>Eukaryota</taxon>
        <taxon>Metazoa</taxon>
        <taxon>Chordata</taxon>
        <taxon>Craniata</taxon>
        <taxon>Vertebrata</taxon>
        <taxon>Euteleostomi</taxon>
        <taxon>Actinopterygii</taxon>
        <taxon>Neopterygii</taxon>
        <taxon>Teleostei</taxon>
        <taxon>Ostariophysi</taxon>
        <taxon>Siluriformes</taxon>
        <taxon>Bagridae</taxon>
        <taxon>Hemibagrus</taxon>
    </lineage>
</organism>
<dbReference type="EMBL" id="JAUCMX010000002">
    <property type="protein sequence ID" value="KAK3554024.1"/>
    <property type="molecule type" value="Genomic_DNA"/>
</dbReference>
<dbReference type="PANTHER" id="PTHR44329">
    <property type="entry name" value="SERINE/THREONINE-PROTEIN KINASE TNNI3K-RELATED"/>
    <property type="match status" value="1"/>
</dbReference>